<dbReference type="EMBL" id="CAJJDO010000011">
    <property type="protein sequence ID" value="CAD8142299.1"/>
    <property type="molecule type" value="Genomic_DNA"/>
</dbReference>
<proteinExistence type="predicted"/>
<dbReference type="AlphaFoldDB" id="A0A8S1SSJ4"/>
<feature type="coiled-coil region" evidence="1">
    <location>
        <begin position="210"/>
        <end position="238"/>
    </location>
</feature>
<keyword evidence="2" id="KW-1133">Transmembrane helix</keyword>
<protein>
    <recommendedName>
        <fullName evidence="5">Transmembrane protein</fullName>
    </recommendedName>
</protein>
<keyword evidence="4" id="KW-1185">Reference proteome</keyword>
<comment type="caution">
    <text evidence="3">The sequence shown here is derived from an EMBL/GenBank/DDBJ whole genome shotgun (WGS) entry which is preliminary data.</text>
</comment>
<evidence type="ECO:0008006" key="5">
    <source>
        <dbReference type="Google" id="ProtNLM"/>
    </source>
</evidence>
<dbReference type="OrthoDB" id="307082at2759"/>
<keyword evidence="2" id="KW-0812">Transmembrane</keyword>
<evidence type="ECO:0000313" key="4">
    <source>
        <dbReference type="Proteomes" id="UP000689195"/>
    </source>
</evidence>
<keyword evidence="2" id="KW-0472">Membrane</keyword>
<evidence type="ECO:0000256" key="2">
    <source>
        <dbReference type="SAM" id="Phobius"/>
    </source>
</evidence>
<dbReference type="Proteomes" id="UP000689195">
    <property type="component" value="Unassembled WGS sequence"/>
</dbReference>
<evidence type="ECO:0000256" key="1">
    <source>
        <dbReference type="SAM" id="Coils"/>
    </source>
</evidence>
<organism evidence="3 4">
    <name type="scientific">Paramecium pentaurelia</name>
    <dbReference type="NCBI Taxonomy" id="43138"/>
    <lineage>
        <taxon>Eukaryota</taxon>
        <taxon>Sar</taxon>
        <taxon>Alveolata</taxon>
        <taxon>Ciliophora</taxon>
        <taxon>Intramacronucleata</taxon>
        <taxon>Oligohymenophorea</taxon>
        <taxon>Peniculida</taxon>
        <taxon>Parameciidae</taxon>
        <taxon>Paramecium</taxon>
    </lineage>
</organism>
<keyword evidence="1" id="KW-0175">Coiled coil</keyword>
<gene>
    <name evidence="3" type="ORF">PPENT_87.1.T0110070</name>
</gene>
<sequence length="293" mass="34738">MYNNNTENTIYTLENPQFKQKLYELQLMMDQYQYSKKKKVLEDAKIVLENYKELNPTLTAINISILELQGKIICSFIFSSNKIQWSNLLYSLKILTLINLMQIHYINQLKSKMDYLLVLTILFSLPKIVIKIIKQLILCLKYNLPYLKIFHFSQKPSLTILILIRTIINYQLSKLIIIQQQLQLVVIIVQQSQFHQQQQQSPYNSYLNIYEKQQSQQLEQSENKQQQEQQEMANKLIQMGSSVFEFGKILFMSQEQNKEKIKTGVKQKVDIELLNQSKNSWNLLNNKNNQMII</sequence>
<name>A0A8S1SSJ4_9CILI</name>
<accession>A0A8S1SSJ4</accession>
<feature type="transmembrane region" description="Helical" evidence="2">
    <location>
        <begin position="113"/>
        <end position="133"/>
    </location>
</feature>
<evidence type="ECO:0000313" key="3">
    <source>
        <dbReference type="EMBL" id="CAD8142299.1"/>
    </source>
</evidence>
<reference evidence="3" key="1">
    <citation type="submission" date="2021-01" db="EMBL/GenBank/DDBJ databases">
        <authorList>
            <consortium name="Genoscope - CEA"/>
            <person name="William W."/>
        </authorList>
    </citation>
    <scope>NUCLEOTIDE SEQUENCE</scope>
</reference>